<dbReference type="Proteomes" id="UP000281553">
    <property type="component" value="Unassembled WGS sequence"/>
</dbReference>
<gene>
    <name evidence="1" type="ORF">DILT_LOCUS13036</name>
</gene>
<protein>
    <submittedName>
        <fullName evidence="1">Uncharacterized protein</fullName>
    </submittedName>
</protein>
<proteinExistence type="predicted"/>
<evidence type="ECO:0000313" key="1">
    <source>
        <dbReference type="EMBL" id="VDN17889.1"/>
    </source>
</evidence>
<dbReference type="EMBL" id="UYRU01068622">
    <property type="protein sequence ID" value="VDN17889.1"/>
    <property type="molecule type" value="Genomic_DNA"/>
</dbReference>
<sequence>MGKEPGKRFTQQMTRAPLDYCHQSLNKHRAVSEQNRKECTRVFCDFITGGLAQAVAALAQQNMLQPPDIGSSNLGHDLSSKQLTEQQLRVLQHEVCVNTADANPVDFILDVETKLVRTETIDDENHSIQQRVASMLMTHRPAQCVPQNKSTTIKDVRTGNHIIILPADKGRPTVLMNREYYNEKSKGLLDDR</sequence>
<organism evidence="1 2">
    <name type="scientific">Dibothriocephalus latus</name>
    <name type="common">Fish tapeworm</name>
    <name type="synonym">Diphyllobothrium latum</name>
    <dbReference type="NCBI Taxonomy" id="60516"/>
    <lineage>
        <taxon>Eukaryota</taxon>
        <taxon>Metazoa</taxon>
        <taxon>Spiralia</taxon>
        <taxon>Lophotrochozoa</taxon>
        <taxon>Platyhelminthes</taxon>
        <taxon>Cestoda</taxon>
        <taxon>Eucestoda</taxon>
        <taxon>Diphyllobothriidea</taxon>
        <taxon>Diphyllobothriidae</taxon>
        <taxon>Dibothriocephalus</taxon>
    </lineage>
</organism>
<reference evidence="1 2" key="1">
    <citation type="submission" date="2018-11" db="EMBL/GenBank/DDBJ databases">
        <authorList>
            <consortium name="Pathogen Informatics"/>
        </authorList>
    </citation>
    <scope>NUCLEOTIDE SEQUENCE [LARGE SCALE GENOMIC DNA]</scope>
</reference>
<evidence type="ECO:0000313" key="2">
    <source>
        <dbReference type="Proteomes" id="UP000281553"/>
    </source>
</evidence>
<accession>A0A3P7PCD3</accession>
<keyword evidence="2" id="KW-1185">Reference proteome</keyword>
<name>A0A3P7PCD3_DIBLA</name>
<dbReference type="OrthoDB" id="5989551at2759"/>
<dbReference type="AlphaFoldDB" id="A0A3P7PCD3"/>